<dbReference type="PANTHER" id="PTHR43384">
    <property type="entry name" value="SEPTUM SITE-DETERMINING PROTEIN MIND HOMOLOG, CHLOROPLASTIC-RELATED"/>
    <property type="match status" value="1"/>
</dbReference>
<dbReference type="InterPro" id="IPR027417">
    <property type="entry name" value="P-loop_NTPase"/>
</dbReference>
<reference evidence="4 5" key="1">
    <citation type="submission" date="2020-08" db="EMBL/GenBank/DDBJ databases">
        <title>Sequencing the genomes of 1000 actinobacteria strains.</title>
        <authorList>
            <person name="Klenk H.-P."/>
        </authorList>
    </citation>
    <scope>NUCLEOTIDE SEQUENCE [LARGE SCALE GENOMIC DNA]</scope>
    <source>
        <strain evidence="4 5">DSM 45518</strain>
    </source>
</reference>
<dbReference type="GO" id="GO:0005524">
    <property type="term" value="F:ATP binding"/>
    <property type="evidence" value="ECO:0007669"/>
    <property type="project" value="UniProtKB-KW"/>
</dbReference>
<dbReference type="GO" id="GO:0009898">
    <property type="term" value="C:cytoplasmic side of plasma membrane"/>
    <property type="evidence" value="ECO:0007669"/>
    <property type="project" value="TreeGrafter"/>
</dbReference>
<dbReference type="GO" id="GO:0051782">
    <property type="term" value="P:negative regulation of cell division"/>
    <property type="evidence" value="ECO:0007669"/>
    <property type="project" value="TreeGrafter"/>
</dbReference>
<dbReference type="Pfam" id="PF01656">
    <property type="entry name" value="CbiA"/>
    <property type="match status" value="1"/>
</dbReference>
<evidence type="ECO:0000313" key="4">
    <source>
        <dbReference type="EMBL" id="MBB4690406.1"/>
    </source>
</evidence>
<dbReference type="Proteomes" id="UP000542742">
    <property type="component" value="Unassembled WGS sequence"/>
</dbReference>
<dbReference type="PANTHER" id="PTHR43384:SF6">
    <property type="entry name" value="SEPTUM SITE-DETERMINING PROTEIN MIND HOMOLOG, CHLOROPLASTIC"/>
    <property type="match status" value="1"/>
</dbReference>
<dbReference type="Gene3D" id="3.40.50.300">
    <property type="entry name" value="P-loop containing nucleotide triphosphate hydrolases"/>
    <property type="match status" value="1"/>
</dbReference>
<comment type="caution">
    <text evidence="4">The sequence shown here is derived from an EMBL/GenBank/DDBJ whole genome shotgun (WGS) entry which is preliminary data.</text>
</comment>
<proteinExistence type="predicted"/>
<name>A0A7W7CKU4_9ACTN</name>
<dbReference type="InterPro" id="IPR050625">
    <property type="entry name" value="ParA/MinD_ATPase"/>
</dbReference>
<dbReference type="NCBIfam" id="NF040564">
    <property type="entry name" value="SCO2523_fam"/>
    <property type="match status" value="1"/>
</dbReference>
<evidence type="ECO:0000256" key="1">
    <source>
        <dbReference type="ARBA" id="ARBA00022741"/>
    </source>
</evidence>
<keyword evidence="2" id="KW-0067">ATP-binding</keyword>
<evidence type="ECO:0000313" key="5">
    <source>
        <dbReference type="Proteomes" id="UP000542742"/>
    </source>
</evidence>
<sequence>MIIFATSDKGGTGRSVTSSNLAYRHALQGYDVCYLDFDFGSPTSGAIFDLPEALAGVQEGGLHSYLIDGAPEPRRLNVWAESQRETLRNRPAGAGRLTLLPGDVGRGEFSSQPGIVERCVTLFQRLDEEYDLIMVDLSAGRSYATEIVLAATQNKALRDIVARWLVFHRWTRQHIITASGLVYGRHGIIETGGHLGHDPQSLREAIRFVRTAVLDPSAPDQAGLRPEQLAWLDVCNKRLQELAANKGVGRLTMIGEVPLDPVLQWQEQLLSNDDVWLHRTANERTVVAFEELSKKIVDENAWVRL</sequence>
<gene>
    <name evidence="4" type="ORF">BKA14_000554</name>
</gene>
<dbReference type="RefSeq" id="WP_184949372.1">
    <property type="nucleotide sequence ID" value="NZ_BOMC01000050.1"/>
</dbReference>
<dbReference type="InterPro" id="IPR002586">
    <property type="entry name" value="CobQ/CobB/MinD/ParA_Nub-bd_dom"/>
</dbReference>
<feature type="domain" description="CobQ/CobB/MinD/ParA nucleotide binding" evidence="3">
    <location>
        <begin position="3"/>
        <end position="47"/>
    </location>
</feature>
<dbReference type="SUPFAM" id="SSF52540">
    <property type="entry name" value="P-loop containing nucleoside triphosphate hydrolases"/>
    <property type="match status" value="1"/>
</dbReference>
<accession>A0A7W7CKU4</accession>
<keyword evidence="5" id="KW-1185">Reference proteome</keyword>
<evidence type="ECO:0000259" key="3">
    <source>
        <dbReference type="Pfam" id="PF01656"/>
    </source>
</evidence>
<dbReference type="GO" id="GO:0005829">
    <property type="term" value="C:cytosol"/>
    <property type="evidence" value="ECO:0007669"/>
    <property type="project" value="TreeGrafter"/>
</dbReference>
<evidence type="ECO:0000256" key="2">
    <source>
        <dbReference type="ARBA" id="ARBA00022840"/>
    </source>
</evidence>
<protein>
    <recommendedName>
        <fullName evidence="3">CobQ/CobB/MinD/ParA nucleotide binding domain-containing protein</fullName>
    </recommendedName>
</protein>
<dbReference type="AlphaFoldDB" id="A0A7W7CKU4"/>
<dbReference type="EMBL" id="JACHMF010000001">
    <property type="protein sequence ID" value="MBB4690406.1"/>
    <property type="molecule type" value="Genomic_DNA"/>
</dbReference>
<dbReference type="GO" id="GO:0016887">
    <property type="term" value="F:ATP hydrolysis activity"/>
    <property type="evidence" value="ECO:0007669"/>
    <property type="project" value="TreeGrafter"/>
</dbReference>
<organism evidence="4 5">
    <name type="scientific">Paractinoplanes abujensis</name>
    <dbReference type="NCBI Taxonomy" id="882441"/>
    <lineage>
        <taxon>Bacteria</taxon>
        <taxon>Bacillati</taxon>
        <taxon>Actinomycetota</taxon>
        <taxon>Actinomycetes</taxon>
        <taxon>Micromonosporales</taxon>
        <taxon>Micromonosporaceae</taxon>
        <taxon>Paractinoplanes</taxon>
    </lineage>
</organism>
<keyword evidence="1" id="KW-0547">Nucleotide-binding</keyword>